<dbReference type="InterPro" id="IPR011250">
    <property type="entry name" value="OMP/PagP_B-barrel"/>
</dbReference>
<gene>
    <name evidence="3" type="ORF">WKW82_26605</name>
</gene>
<evidence type="ECO:0000256" key="2">
    <source>
        <dbReference type="SAM" id="SignalP"/>
    </source>
</evidence>
<feature type="chain" id="PRO_5047221235" description="Outer membrane protein beta-barrel domain-containing protein" evidence="2">
    <location>
        <begin position="36"/>
        <end position="242"/>
    </location>
</feature>
<comment type="subcellular location">
    <subcellularLocation>
        <location evidence="1">Cell outer membrane</location>
    </subcellularLocation>
</comment>
<accession>A0ABU8WTS4</accession>
<feature type="signal peptide" evidence="2">
    <location>
        <begin position="1"/>
        <end position="35"/>
    </location>
</feature>
<dbReference type="Proteomes" id="UP001385892">
    <property type="component" value="Unassembled WGS sequence"/>
</dbReference>
<organism evidence="3 4">
    <name type="scientific">Variovorax rhizosphaerae</name>
    <dbReference type="NCBI Taxonomy" id="1836200"/>
    <lineage>
        <taxon>Bacteria</taxon>
        <taxon>Pseudomonadati</taxon>
        <taxon>Pseudomonadota</taxon>
        <taxon>Betaproteobacteria</taxon>
        <taxon>Burkholderiales</taxon>
        <taxon>Comamonadaceae</taxon>
        <taxon>Variovorax</taxon>
    </lineage>
</organism>
<reference evidence="3 4" key="1">
    <citation type="submission" date="2024-03" db="EMBL/GenBank/DDBJ databases">
        <title>Novel species of the genus Variovorax.</title>
        <authorList>
            <person name="Liu Q."/>
            <person name="Xin Y.-H."/>
        </authorList>
    </citation>
    <scope>NUCLEOTIDE SEQUENCE [LARGE SCALE GENOMIC DNA]</scope>
    <source>
        <strain evidence="3 4">KACC 18900</strain>
    </source>
</reference>
<protein>
    <recommendedName>
        <fullName evidence="5">Outer membrane protein beta-barrel domain-containing protein</fullName>
    </recommendedName>
</protein>
<keyword evidence="2" id="KW-0732">Signal</keyword>
<keyword evidence="4" id="KW-1185">Reference proteome</keyword>
<dbReference type="SUPFAM" id="SSF56925">
    <property type="entry name" value="OMPA-like"/>
    <property type="match status" value="1"/>
</dbReference>
<name>A0ABU8WTS4_9BURK</name>
<dbReference type="EMBL" id="JBBKZT010000014">
    <property type="protein sequence ID" value="MEJ8850235.1"/>
    <property type="molecule type" value="Genomic_DNA"/>
</dbReference>
<evidence type="ECO:0000313" key="3">
    <source>
        <dbReference type="EMBL" id="MEJ8850235.1"/>
    </source>
</evidence>
<evidence type="ECO:0000256" key="1">
    <source>
        <dbReference type="ARBA" id="ARBA00004442"/>
    </source>
</evidence>
<comment type="caution">
    <text evidence="3">The sequence shown here is derived from an EMBL/GenBank/DDBJ whole genome shotgun (WGS) entry which is preliminary data.</text>
</comment>
<evidence type="ECO:0000313" key="4">
    <source>
        <dbReference type="Proteomes" id="UP001385892"/>
    </source>
</evidence>
<dbReference type="RefSeq" id="WP_340345507.1">
    <property type="nucleotide sequence ID" value="NZ_JBBKZT010000014.1"/>
</dbReference>
<sequence length="242" mass="26488">MNQKWAEATINNKRTMIRGGLFLCVSLWLVSHVQAGGHFDVDDAGTLDPGQCLVEAWASHTDTKPALNGQHLGPACRVGPVELGLNLDRFSLSGERTQVFVGPQVKWTFYGQAADAPLSAAIEGNVSFDVTHGRRNGGQILLPVTWHVTEPLQLHFNLGVDWAPFTGKRSGRGGAQIEYAFNPTWSVIAEHNRAFNLWTTRGGVRYSFTPLVSLDVTAARIGTGSEAVHSFFVGLNYEFKRP</sequence>
<evidence type="ECO:0008006" key="5">
    <source>
        <dbReference type="Google" id="ProtNLM"/>
    </source>
</evidence>
<proteinExistence type="predicted"/>